<reference evidence="2" key="1">
    <citation type="journal article" date="2015" name="Nature">
        <title>Complex archaea that bridge the gap between prokaryotes and eukaryotes.</title>
        <authorList>
            <person name="Spang A."/>
            <person name="Saw J.H."/>
            <person name="Jorgensen S.L."/>
            <person name="Zaremba-Niedzwiedzka K."/>
            <person name="Martijn J."/>
            <person name="Lind A.E."/>
            <person name="van Eijk R."/>
            <person name="Schleper C."/>
            <person name="Guy L."/>
            <person name="Ettema T.J."/>
        </authorList>
    </citation>
    <scope>NUCLEOTIDE SEQUENCE</scope>
</reference>
<keyword evidence="1" id="KW-0472">Membrane</keyword>
<feature type="transmembrane region" description="Helical" evidence="1">
    <location>
        <begin position="63"/>
        <end position="94"/>
    </location>
</feature>
<protein>
    <submittedName>
        <fullName evidence="2">Uncharacterized protein</fullName>
    </submittedName>
</protein>
<sequence length="149" mass="17217">MKLSRNSWHVGLNDYIYGEGYSEDNNNLCPYFWGTILAVIGCIPVAIVRGIGGVMSDGLKVFLLRYGVAMFWIGLGIALGSVWWVVFGILYFLFNIVLYKTEIFDNFVKWLSGKKKPKPPKPHRERKPHMTVEMFKGWKNKHCPMVVWE</sequence>
<name>A0A0F9PY97_9ZZZZ</name>
<evidence type="ECO:0000256" key="1">
    <source>
        <dbReference type="SAM" id="Phobius"/>
    </source>
</evidence>
<comment type="caution">
    <text evidence="2">The sequence shown here is derived from an EMBL/GenBank/DDBJ whole genome shotgun (WGS) entry which is preliminary data.</text>
</comment>
<organism evidence="2">
    <name type="scientific">marine sediment metagenome</name>
    <dbReference type="NCBI Taxonomy" id="412755"/>
    <lineage>
        <taxon>unclassified sequences</taxon>
        <taxon>metagenomes</taxon>
        <taxon>ecological metagenomes</taxon>
    </lineage>
</organism>
<dbReference type="EMBL" id="LAZR01004736">
    <property type="protein sequence ID" value="KKN06011.1"/>
    <property type="molecule type" value="Genomic_DNA"/>
</dbReference>
<evidence type="ECO:0000313" key="2">
    <source>
        <dbReference type="EMBL" id="KKN06011.1"/>
    </source>
</evidence>
<keyword evidence="1" id="KW-1133">Transmembrane helix</keyword>
<keyword evidence="1" id="KW-0812">Transmembrane</keyword>
<feature type="transmembrane region" description="Helical" evidence="1">
    <location>
        <begin position="31"/>
        <end position="51"/>
    </location>
</feature>
<dbReference type="AlphaFoldDB" id="A0A0F9PY97"/>
<gene>
    <name evidence="2" type="ORF">LCGC14_1081570</name>
</gene>
<accession>A0A0F9PY97</accession>
<proteinExistence type="predicted"/>